<protein>
    <submittedName>
        <fullName evidence="2">Uncharacterized protein</fullName>
    </submittedName>
</protein>
<dbReference type="EMBL" id="JAQHXR010000006">
    <property type="protein sequence ID" value="MDA3969579.1"/>
    <property type="molecule type" value="Genomic_DNA"/>
</dbReference>
<dbReference type="RefSeq" id="WP_271021939.1">
    <property type="nucleotide sequence ID" value="NZ_JAQHXR010000006.1"/>
</dbReference>
<reference evidence="2 3" key="1">
    <citation type="submission" date="2023-01" db="EMBL/GenBank/DDBJ databases">
        <title>Description of Helicobacter ibis sp. nov. isolated from faecal droppings of black-faced ibis (Theristicus melanopis).</title>
        <authorList>
            <person name="Lopez-Cantillo M."/>
            <person name="Vidal-Veuthey B."/>
            <person name="Mella A."/>
            <person name="De La Haba R."/>
            <person name="Collado L."/>
        </authorList>
    </citation>
    <scope>NUCLEOTIDE SEQUENCE [LARGE SCALE GENOMIC DNA]</scope>
    <source>
        <strain evidence="2 3">A82</strain>
    </source>
</reference>
<feature type="transmembrane region" description="Helical" evidence="1">
    <location>
        <begin position="20"/>
        <end position="40"/>
    </location>
</feature>
<evidence type="ECO:0000313" key="2">
    <source>
        <dbReference type="EMBL" id="MDA3969579.1"/>
    </source>
</evidence>
<comment type="caution">
    <text evidence="2">The sequence shown here is derived from an EMBL/GenBank/DDBJ whole genome shotgun (WGS) entry which is preliminary data.</text>
</comment>
<proteinExistence type="predicted"/>
<accession>A0ABT4VFU1</accession>
<keyword evidence="3" id="KW-1185">Reference proteome</keyword>
<keyword evidence="1" id="KW-1133">Transmembrane helix</keyword>
<dbReference type="Proteomes" id="UP001210261">
    <property type="component" value="Unassembled WGS sequence"/>
</dbReference>
<gene>
    <name evidence="2" type="ORF">PF021_07855</name>
</gene>
<evidence type="ECO:0000313" key="3">
    <source>
        <dbReference type="Proteomes" id="UP001210261"/>
    </source>
</evidence>
<sequence>MKNYSFTPPIKKTIFKKVTRIWWGYIFLTLFIFFGFVVMLKIQAHFMIKHTEEALKIQSVLLNDIKTIQENLAHEQEKVYFGEFLVTQNKLLQDSIENLFDLIPEQITLNKIQMEQYQLTLYGTTPSKQIYTFLLEVPLRSIFTQSRADFYTLPNGWYNFVSVSKLQADQTNMTNTEQKEKQ</sequence>
<keyword evidence="1" id="KW-0472">Membrane</keyword>
<evidence type="ECO:0000256" key="1">
    <source>
        <dbReference type="SAM" id="Phobius"/>
    </source>
</evidence>
<organism evidence="2 3">
    <name type="scientific">Helicobacter ibis</name>
    <dbReference type="NCBI Taxonomy" id="2962633"/>
    <lineage>
        <taxon>Bacteria</taxon>
        <taxon>Pseudomonadati</taxon>
        <taxon>Campylobacterota</taxon>
        <taxon>Epsilonproteobacteria</taxon>
        <taxon>Campylobacterales</taxon>
        <taxon>Helicobacteraceae</taxon>
        <taxon>Helicobacter</taxon>
    </lineage>
</organism>
<keyword evidence="1" id="KW-0812">Transmembrane</keyword>
<name>A0ABT4VFU1_9HELI</name>